<evidence type="ECO:0000256" key="5">
    <source>
        <dbReference type="ARBA" id="ARBA00022989"/>
    </source>
</evidence>
<comment type="similarity">
    <text evidence="7">Belongs to the fluoride channel Fluc/FEX (TC 1.A.43) family.</text>
</comment>
<feature type="transmembrane region" description="Helical" evidence="9">
    <location>
        <begin position="73"/>
        <end position="94"/>
    </location>
</feature>
<keyword evidence="6 9" id="KW-0472">Membrane</keyword>
<evidence type="ECO:0000256" key="1">
    <source>
        <dbReference type="ARBA" id="ARBA00002598"/>
    </source>
</evidence>
<evidence type="ECO:0000256" key="4">
    <source>
        <dbReference type="ARBA" id="ARBA00022692"/>
    </source>
</evidence>
<comment type="subcellular location">
    <subcellularLocation>
        <location evidence="2">Cell membrane</location>
        <topology evidence="2">Multi-pass membrane protein</topology>
    </subcellularLocation>
</comment>
<dbReference type="PANTHER" id="PTHR28259:SF1">
    <property type="entry name" value="FLUORIDE EXPORT PROTEIN 1-RELATED"/>
    <property type="match status" value="1"/>
</dbReference>
<sequence>MSYSMLLAPLGAISRWQLSKLNGKLVAFPWFPAGTFAANILGSIVSILTVALEYRLEVQYGDFDFWTVGSIRAVRIGLAGCLTTVSTFVSEIVKFLKSNTNHAYPYMYWTLGTAAAISAFIYGLAVYSM</sequence>
<evidence type="ECO:0000256" key="7">
    <source>
        <dbReference type="ARBA" id="ARBA00035120"/>
    </source>
</evidence>
<evidence type="ECO:0000256" key="9">
    <source>
        <dbReference type="SAM" id="Phobius"/>
    </source>
</evidence>
<proteinExistence type="inferred from homology"/>
<dbReference type="GO" id="GO:1903425">
    <property type="term" value="F:fluoride transmembrane transporter activity"/>
    <property type="evidence" value="ECO:0007669"/>
    <property type="project" value="TreeGrafter"/>
</dbReference>
<evidence type="ECO:0000256" key="8">
    <source>
        <dbReference type="ARBA" id="ARBA00035585"/>
    </source>
</evidence>
<keyword evidence="3" id="KW-1003">Cell membrane</keyword>
<dbReference type="GO" id="GO:0005886">
    <property type="term" value="C:plasma membrane"/>
    <property type="evidence" value="ECO:0007669"/>
    <property type="project" value="UniProtKB-SubCell"/>
</dbReference>
<protein>
    <recommendedName>
        <fullName evidence="11">Fluoride ion transporter CrcB</fullName>
    </recommendedName>
</protein>
<keyword evidence="5 9" id="KW-1133">Transmembrane helix</keyword>
<evidence type="ECO:0008006" key="11">
    <source>
        <dbReference type="Google" id="ProtNLM"/>
    </source>
</evidence>
<evidence type="ECO:0000313" key="10">
    <source>
        <dbReference type="EMBL" id="CAD8330104.1"/>
    </source>
</evidence>
<dbReference type="Pfam" id="PF02537">
    <property type="entry name" value="CRCB"/>
    <property type="match status" value="1"/>
</dbReference>
<keyword evidence="4 9" id="KW-0812">Transmembrane</keyword>
<name>A0A7R9ZJY4_9STRA</name>
<dbReference type="InterPro" id="IPR003691">
    <property type="entry name" value="FluC"/>
</dbReference>
<evidence type="ECO:0000256" key="2">
    <source>
        <dbReference type="ARBA" id="ARBA00004651"/>
    </source>
</evidence>
<gene>
    <name evidence="10" type="ORF">CAUS1442_LOCUS2202</name>
</gene>
<feature type="transmembrane region" description="Helical" evidence="9">
    <location>
        <begin position="106"/>
        <end position="127"/>
    </location>
</feature>
<organism evidence="10">
    <name type="scientific">Craspedostauros australis</name>
    <dbReference type="NCBI Taxonomy" id="1486917"/>
    <lineage>
        <taxon>Eukaryota</taxon>
        <taxon>Sar</taxon>
        <taxon>Stramenopiles</taxon>
        <taxon>Ochrophyta</taxon>
        <taxon>Bacillariophyta</taxon>
        <taxon>Bacillariophyceae</taxon>
        <taxon>Bacillariophycidae</taxon>
        <taxon>Naviculales</taxon>
        <taxon>Naviculaceae</taxon>
        <taxon>Craspedostauros</taxon>
    </lineage>
</organism>
<comment type="function">
    <text evidence="1">Fluoride channel required for the rapid expulsion of cytoplasmic fluoride.</text>
</comment>
<evidence type="ECO:0000256" key="3">
    <source>
        <dbReference type="ARBA" id="ARBA00022475"/>
    </source>
</evidence>
<dbReference type="EMBL" id="HBEF01003473">
    <property type="protein sequence ID" value="CAD8330104.1"/>
    <property type="molecule type" value="Transcribed_RNA"/>
</dbReference>
<reference evidence="10" key="1">
    <citation type="submission" date="2021-01" db="EMBL/GenBank/DDBJ databases">
        <authorList>
            <person name="Corre E."/>
            <person name="Pelletier E."/>
            <person name="Niang G."/>
            <person name="Scheremetjew M."/>
            <person name="Finn R."/>
            <person name="Kale V."/>
            <person name="Holt S."/>
            <person name="Cochrane G."/>
            <person name="Meng A."/>
            <person name="Brown T."/>
            <person name="Cohen L."/>
        </authorList>
    </citation>
    <scope>NUCLEOTIDE SEQUENCE</scope>
    <source>
        <strain evidence="10">CCMP3328</strain>
    </source>
</reference>
<comment type="catalytic activity">
    <reaction evidence="8">
        <text>fluoride(in) = fluoride(out)</text>
        <dbReference type="Rhea" id="RHEA:76159"/>
        <dbReference type="ChEBI" id="CHEBI:17051"/>
    </reaction>
    <physiologicalReaction direction="left-to-right" evidence="8">
        <dbReference type="Rhea" id="RHEA:76160"/>
    </physiologicalReaction>
</comment>
<dbReference type="PANTHER" id="PTHR28259">
    <property type="entry name" value="FLUORIDE EXPORT PROTEIN 1-RELATED"/>
    <property type="match status" value="1"/>
</dbReference>
<feature type="transmembrane region" description="Helical" evidence="9">
    <location>
        <begin position="30"/>
        <end position="52"/>
    </location>
</feature>
<accession>A0A7R9ZJY4</accession>
<evidence type="ECO:0000256" key="6">
    <source>
        <dbReference type="ARBA" id="ARBA00023136"/>
    </source>
</evidence>
<dbReference type="AlphaFoldDB" id="A0A7R9ZJY4"/>